<name>E9FTG3_DAPPU</name>
<dbReference type="PANTHER" id="PTHR11324">
    <property type="entry name" value="IL16-RELATED"/>
    <property type="match status" value="1"/>
</dbReference>
<keyword evidence="4" id="KW-1185">Reference proteome</keyword>
<evidence type="ECO:0000313" key="4">
    <source>
        <dbReference type="Proteomes" id="UP000000305"/>
    </source>
</evidence>
<dbReference type="InParanoid" id="E9FTG3"/>
<reference evidence="3 4" key="1">
    <citation type="journal article" date="2011" name="Science">
        <title>The ecoresponsive genome of Daphnia pulex.</title>
        <authorList>
            <person name="Colbourne J.K."/>
            <person name="Pfrender M.E."/>
            <person name="Gilbert D."/>
            <person name="Thomas W.K."/>
            <person name="Tucker A."/>
            <person name="Oakley T.H."/>
            <person name="Tokishita S."/>
            <person name="Aerts A."/>
            <person name="Arnold G.J."/>
            <person name="Basu M.K."/>
            <person name="Bauer D.J."/>
            <person name="Caceres C.E."/>
            <person name="Carmel L."/>
            <person name="Casola C."/>
            <person name="Choi J.H."/>
            <person name="Detter J.C."/>
            <person name="Dong Q."/>
            <person name="Dusheyko S."/>
            <person name="Eads B.D."/>
            <person name="Frohlich T."/>
            <person name="Geiler-Samerotte K.A."/>
            <person name="Gerlach D."/>
            <person name="Hatcher P."/>
            <person name="Jogdeo S."/>
            <person name="Krijgsveld J."/>
            <person name="Kriventseva E.V."/>
            <person name="Kultz D."/>
            <person name="Laforsch C."/>
            <person name="Lindquist E."/>
            <person name="Lopez J."/>
            <person name="Manak J.R."/>
            <person name="Muller J."/>
            <person name="Pangilinan J."/>
            <person name="Patwardhan R.P."/>
            <person name="Pitluck S."/>
            <person name="Pritham E.J."/>
            <person name="Rechtsteiner A."/>
            <person name="Rho M."/>
            <person name="Rogozin I.B."/>
            <person name="Sakarya O."/>
            <person name="Salamov A."/>
            <person name="Schaack S."/>
            <person name="Shapiro H."/>
            <person name="Shiga Y."/>
            <person name="Skalitzky C."/>
            <person name="Smith Z."/>
            <person name="Souvorov A."/>
            <person name="Sung W."/>
            <person name="Tang Z."/>
            <person name="Tsuchiya D."/>
            <person name="Tu H."/>
            <person name="Vos H."/>
            <person name="Wang M."/>
            <person name="Wolf Y.I."/>
            <person name="Yamagata H."/>
            <person name="Yamada T."/>
            <person name="Ye Y."/>
            <person name="Shaw J.R."/>
            <person name="Andrews J."/>
            <person name="Crease T.J."/>
            <person name="Tang H."/>
            <person name="Lucas S.M."/>
            <person name="Robertson H.M."/>
            <person name="Bork P."/>
            <person name="Koonin E.V."/>
            <person name="Zdobnov E.M."/>
            <person name="Grigoriev I.V."/>
            <person name="Lynch M."/>
            <person name="Boore J.L."/>
        </authorList>
    </citation>
    <scope>NUCLEOTIDE SEQUENCE [LARGE SCALE GENOMIC DNA]</scope>
</reference>
<evidence type="ECO:0000259" key="2">
    <source>
        <dbReference type="PROSITE" id="PS50106"/>
    </source>
</evidence>
<dbReference type="CDD" id="cd06763">
    <property type="entry name" value="PDZ7_PDZD2-PDZ4_hPro-IL-16-like"/>
    <property type="match status" value="1"/>
</dbReference>
<dbReference type="STRING" id="6669.E9FTG3"/>
<dbReference type="OMA" id="GNPRNSH"/>
<dbReference type="KEGG" id="dpx:DAPPUDRAFT_303183"/>
<dbReference type="InterPro" id="IPR001478">
    <property type="entry name" value="PDZ"/>
</dbReference>
<dbReference type="eggNOG" id="KOG3528">
    <property type="taxonomic scope" value="Eukaryota"/>
</dbReference>
<protein>
    <recommendedName>
        <fullName evidence="2">PDZ domain-containing protein</fullName>
    </recommendedName>
</protein>
<dbReference type="Proteomes" id="UP000000305">
    <property type="component" value="Unassembled WGS sequence"/>
</dbReference>
<dbReference type="PROSITE" id="PS50106">
    <property type="entry name" value="PDZ"/>
    <property type="match status" value="1"/>
</dbReference>
<dbReference type="OrthoDB" id="6380412at2759"/>
<dbReference type="HOGENOM" id="CLU_1697305_0_0_1"/>
<dbReference type="Gene3D" id="2.30.42.10">
    <property type="match status" value="1"/>
</dbReference>
<proteinExistence type="predicted"/>
<accession>E9FTG3</accession>
<evidence type="ECO:0000256" key="1">
    <source>
        <dbReference type="SAM" id="MobiDB-lite"/>
    </source>
</evidence>
<feature type="domain" description="PDZ" evidence="2">
    <location>
        <begin position="66"/>
        <end position="151"/>
    </location>
</feature>
<sequence length="155" mass="16352">MIPALNTGLLGNPRNSHLLLSSGSSGNGVCRPPRILESPSDFTNYDHGEEYSSSNDEDLGRGPPVQATLVKEGAGLGFSLEGGKDSPLGDRPLTIKKIFTGGAASKNSTLGIGDQIISVNDCDVRSMSRIEAWNLMKKLPDGAVSLIIRQQITSS</sequence>
<dbReference type="PANTHER" id="PTHR11324:SF16">
    <property type="entry name" value="PDZ DOMAIN-CONTAINING PROTEIN 2"/>
    <property type="match status" value="1"/>
</dbReference>
<dbReference type="Pfam" id="PF00595">
    <property type="entry name" value="PDZ"/>
    <property type="match status" value="1"/>
</dbReference>
<organism evidence="3 4">
    <name type="scientific">Daphnia pulex</name>
    <name type="common">Water flea</name>
    <dbReference type="NCBI Taxonomy" id="6669"/>
    <lineage>
        <taxon>Eukaryota</taxon>
        <taxon>Metazoa</taxon>
        <taxon>Ecdysozoa</taxon>
        <taxon>Arthropoda</taxon>
        <taxon>Crustacea</taxon>
        <taxon>Branchiopoda</taxon>
        <taxon>Diplostraca</taxon>
        <taxon>Cladocera</taxon>
        <taxon>Anomopoda</taxon>
        <taxon>Daphniidae</taxon>
        <taxon>Daphnia</taxon>
    </lineage>
</organism>
<gene>
    <name evidence="3" type="ORF">DAPPUDRAFT_303183</name>
</gene>
<feature type="region of interest" description="Disordered" evidence="1">
    <location>
        <begin position="23"/>
        <end position="64"/>
    </location>
</feature>
<dbReference type="SMART" id="SM00228">
    <property type="entry name" value="PDZ"/>
    <property type="match status" value="1"/>
</dbReference>
<dbReference type="SUPFAM" id="SSF50156">
    <property type="entry name" value="PDZ domain-like"/>
    <property type="match status" value="1"/>
</dbReference>
<dbReference type="InterPro" id="IPR036034">
    <property type="entry name" value="PDZ_sf"/>
</dbReference>
<evidence type="ECO:0000313" key="3">
    <source>
        <dbReference type="EMBL" id="EFX89641.1"/>
    </source>
</evidence>
<dbReference type="EMBL" id="GL732524">
    <property type="protein sequence ID" value="EFX89641.1"/>
    <property type="molecule type" value="Genomic_DNA"/>
</dbReference>
<dbReference type="AlphaFoldDB" id="E9FTG3"/>